<dbReference type="PANTHER" id="PTHR32419:SF6">
    <property type="entry name" value="GLUTATHIONE S-TRANSFERASE OMEGA-LIKE 1-RELATED"/>
    <property type="match status" value="1"/>
</dbReference>
<dbReference type="GO" id="GO:0004364">
    <property type="term" value="F:glutathione transferase activity"/>
    <property type="evidence" value="ECO:0007669"/>
    <property type="project" value="InterPro"/>
</dbReference>
<dbReference type="AlphaFoldDB" id="A0A9K3K9L5"/>
<dbReference type="EMBL" id="JAGRRH010000011">
    <property type="protein sequence ID" value="KAG7362481.1"/>
    <property type="molecule type" value="Genomic_DNA"/>
</dbReference>
<dbReference type="Proteomes" id="UP000693970">
    <property type="component" value="Unassembled WGS sequence"/>
</dbReference>
<feature type="chain" id="PRO_5039844371" evidence="1">
    <location>
        <begin position="23"/>
        <end position="409"/>
    </location>
</feature>
<reference evidence="3" key="1">
    <citation type="journal article" date="2021" name="Sci. Rep.">
        <title>Diploid genomic architecture of Nitzschia inconspicua, an elite biomass production diatom.</title>
        <authorList>
            <person name="Oliver A."/>
            <person name="Podell S."/>
            <person name="Pinowska A."/>
            <person name="Traller J.C."/>
            <person name="Smith S.R."/>
            <person name="McClure R."/>
            <person name="Beliaev A."/>
            <person name="Bohutskyi P."/>
            <person name="Hill E.A."/>
            <person name="Rabines A."/>
            <person name="Zheng H."/>
            <person name="Allen L.Z."/>
            <person name="Kuo A."/>
            <person name="Grigoriev I.V."/>
            <person name="Allen A.E."/>
            <person name="Hazlebeck D."/>
            <person name="Allen E.E."/>
        </authorList>
    </citation>
    <scope>NUCLEOTIDE SEQUENCE</scope>
    <source>
        <strain evidence="3">Hildebrandi</strain>
    </source>
</reference>
<sequence>MPRYQQPLVVLVLYFFLAVSDAFLFSTKSLHLHDVVHDVVRCHHQYSSVRCRSHKSSNNSNNNNNRIDKGFNLLELASAVIPQGRIVQTAKESWKFLWQRFMTELAPQDQEGNYQRPQYGFSNTLGSIDFPIETGRYHVYVGNPCPWCHRVRLVVNILGLEDLMGMTVLLDDPIKASRGGWVFDTPPKQAPKVQDLRQLYDELQPGYTGRCTAPLLVDWKSRRIVSNESKDIVRMLPLLLEAATKDTTTMLDLTPSDLISTIDETNEWVYRLLNNGVYRCGFSTKQQAYDRASLDVLQGLQRCQDILSRQDFLCHNDRFTESDLMLLPTMLRFDGVYSPLFGAGGTHIRLECDYPAIYQWMKRCWTTIPGVQESIDITDACESYYKQLFPLNPGGILPRPVTAKALRLE</sequence>
<dbReference type="GO" id="GO:0005737">
    <property type="term" value="C:cytoplasm"/>
    <property type="evidence" value="ECO:0007669"/>
    <property type="project" value="TreeGrafter"/>
</dbReference>
<dbReference type="InterPro" id="IPR016639">
    <property type="entry name" value="GST_Omega/GSH"/>
</dbReference>
<protein>
    <submittedName>
        <fullName evidence="4">Iron hydrogenase</fullName>
    </submittedName>
    <submittedName>
        <fullName evidence="3">Lipoprotein, type 6</fullName>
    </submittedName>
</protein>
<keyword evidence="5" id="KW-1185">Reference proteome</keyword>
<dbReference type="Pfam" id="PF13409">
    <property type="entry name" value="GST_N_2"/>
    <property type="match status" value="1"/>
</dbReference>
<feature type="signal peptide" evidence="1">
    <location>
        <begin position="1"/>
        <end position="22"/>
    </location>
</feature>
<evidence type="ECO:0000259" key="2">
    <source>
        <dbReference type="Pfam" id="PF13409"/>
    </source>
</evidence>
<dbReference type="InterPro" id="IPR047047">
    <property type="entry name" value="GST_Omega-like_C"/>
</dbReference>
<keyword evidence="3" id="KW-0449">Lipoprotein</keyword>
<evidence type="ECO:0000313" key="3">
    <source>
        <dbReference type="EMBL" id="KAG7339458.1"/>
    </source>
</evidence>
<name>A0A9K3K9L5_9STRA</name>
<comment type="caution">
    <text evidence="3">The sequence shown here is derived from an EMBL/GenBank/DDBJ whole genome shotgun (WGS) entry which is preliminary data.</text>
</comment>
<gene>
    <name evidence="3" type="ORF">IV203_024828</name>
    <name evidence="4" type="ORF">IV203_025365</name>
</gene>
<dbReference type="PANTHER" id="PTHR32419">
    <property type="entry name" value="GLUTATHIONYL-HYDROQUINONE REDUCTASE"/>
    <property type="match status" value="1"/>
</dbReference>
<evidence type="ECO:0000313" key="4">
    <source>
        <dbReference type="EMBL" id="KAG7362481.1"/>
    </source>
</evidence>
<feature type="domain" description="GST N-terminal" evidence="2">
    <location>
        <begin position="145"/>
        <end position="236"/>
    </location>
</feature>
<keyword evidence="1" id="KW-0732">Signal</keyword>
<reference evidence="3" key="2">
    <citation type="submission" date="2021-04" db="EMBL/GenBank/DDBJ databases">
        <authorList>
            <person name="Podell S."/>
        </authorList>
    </citation>
    <scope>NUCLEOTIDE SEQUENCE</scope>
    <source>
        <strain evidence="3">Hildebrandi</strain>
    </source>
</reference>
<dbReference type="CDD" id="cd03190">
    <property type="entry name" value="GST_C_Omega_like"/>
    <property type="match status" value="1"/>
</dbReference>
<dbReference type="EMBL" id="JAGRRH010000034">
    <property type="protein sequence ID" value="KAG7339458.1"/>
    <property type="molecule type" value="Genomic_DNA"/>
</dbReference>
<dbReference type="Pfam" id="PF13410">
    <property type="entry name" value="GST_C_2"/>
    <property type="match status" value="1"/>
</dbReference>
<dbReference type="OrthoDB" id="2309723at2759"/>
<dbReference type="InterPro" id="IPR004045">
    <property type="entry name" value="Glutathione_S-Trfase_N"/>
</dbReference>
<evidence type="ECO:0000313" key="5">
    <source>
        <dbReference type="Proteomes" id="UP000693970"/>
    </source>
</evidence>
<organism evidence="3 5">
    <name type="scientific">Nitzschia inconspicua</name>
    <dbReference type="NCBI Taxonomy" id="303405"/>
    <lineage>
        <taxon>Eukaryota</taxon>
        <taxon>Sar</taxon>
        <taxon>Stramenopiles</taxon>
        <taxon>Ochrophyta</taxon>
        <taxon>Bacillariophyta</taxon>
        <taxon>Bacillariophyceae</taxon>
        <taxon>Bacillariophycidae</taxon>
        <taxon>Bacillariales</taxon>
        <taxon>Bacillariaceae</taxon>
        <taxon>Nitzschia</taxon>
    </lineage>
</organism>
<proteinExistence type="predicted"/>
<evidence type="ECO:0000256" key="1">
    <source>
        <dbReference type="SAM" id="SignalP"/>
    </source>
</evidence>
<accession>A0A9K3K9L5</accession>